<reference evidence="4 5" key="1">
    <citation type="submission" date="2022-06" db="EMBL/GenBank/DDBJ databases">
        <title>Mycolicibacterium sp. CAU 1645 isolated from seawater.</title>
        <authorList>
            <person name="Kim W."/>
        </authorList>
    </citation>
    <scope>NUCLEOTIDE SEQUENCE [LARGE SCALE GENOMIC DNA]</scope>
    <source>
        <strain evidence="4 5">CAU 1645</strain>
    </source>
</reference>
<comment type="caution">
    <text evidence="4">The sequence shown here is derived from an EMBL/GenBank/DDBJ whole genome shotgun (WGS) entry which is preliminary data.</text>
</comment>
<dbReference type="Pfam" id="PF04480">
    <property type="entry name" value="DUF559"/>
    <property type="match status" value="1"/>
</dbReference>
<dbReference type="InterPro" id="IPR025159">
    <property type="entry name" value="AbiEi_N"/>
</dbReference>
<dbReference type="Pfam" id="PF13338">
    <property type="entry name" value="AbiEi_4"/>
    <property type="match status" value="1"/>
</dbReference>
<feature type="domain" description="DUF559" evidence="1">
    <location>
        <begin position="188"/>
        <end position="280"/>
    </location>
</feature>
<evidence type="ECO:0000313" key="4">
    <source>
        <dbReference type="EMBL" id="MCP9271422.1"/>
    </source>
</evidence>
<feature type="domain" description="AbiEi antitoxin N-terminal" evidence="3">
    <location>
        <begin position="2"/>
        <end position="45"/>
    </location>
</feature>
<dbReference type="InterPro" id="IPR011335">
    <property type="entry name" value="Restrct_endonuc-II-like"/>
</dbReference>
<organism evidence="4 5">
    <name type="scientific">Mycolicibacterium arenosum</name>
    <dbReference type="NCBI Taxonomy" id="2952157"/>
    <lineage>
        <taxon>Bacteria</taxon>
        <taxon>Bacillati</taxon>
        <taxon>Actinomycetota</taxon>
        <taxon>Actinomycetes</taxon>
        <taxon>Mycobacteriales</taxon>
        <taxon>Mycobacteriaceae</taxon>
        <taxon>Mycolicibacterium</taxon>
    </lineage>
</organism>
<name>A0ABT1M0Q9_9MYCO</name>
<dbReference type="InterPro" id="IPR007569">
    <property type="entry name" value="DUF559"/>
</dbReference>
<dbReference type="SUPFAM" id="SSF52980">
    <property type="entry name" value="Restriction endonuclease-like"/>
    <property type="match status" value="1"/>
</dbReference>
<dbReference type="EMBL" id="JANDBD010000002">
    <property type="protein sequence ID" value="MCP9271422.1"/>
    <property type="molecule type" value="Genomic_DNA"/>
</dbReference>
<evidence type="ECO:0000259" key="1">
    <source>
        <dbReference type="Pfam" id="PF04480"/>
    </source>
</evidence>
<dbReference type="Proteomes" id="UP001651690">
    <property type="component" value="Unassembled WGS sequence"/>
</dbReference>
<gene>
    <name evidence="4" type="ORF">NM203_04390</name>
</gene>
<evidence type="ECO:0000259" key="2">
    <source>
        <dbReference type="Pfam" id="PF09407"/>
    </source>
</evidence>
<proteinExistence type="predicted"/>
<evidence type="ECO:0000313" key="5">
    <source>
        <dbReference type="Proteomes" id="UP001651690"/>
    </source>
</evidence>
<evidence type="ECO:0000259" key="3">
    <source>
        <dbReference type="Pfam" id="PF13338"/>
    </source>
</evidence>
<protein>
    <submittedName>
        <fullName evidence="4">DUF559 domain-containing protein</fullName>
    </submittedName>
</protein>
<feature type="domain" description="AbiEi antitoxin C-terminal" evidence="2">
    <location>
        <begin position="66"/>
        <end position="140"/>
    </location>
</feature>
<sequence length="282" mass="32135">MLDDILRKQDGVITMDQAQKCGLSRHAVDRLVRSGHWQRRWRGVFFVADREFSDAARVRVAVLSNGATAVATGLTAAWWLGLTKFAPDVVEVTVPRVSNHIRRAGIHIRRRDLQPADIVEHNGLRVTSLPLTVVEAAVRPGGGPQLLDQALQRHTDLPKLWAAHLRNKGRWGSPRARMLLKAAEEGTRSAAERLFAKLLRQAGITGWKANQKLLGWEVDFLFEGDRLVVEVDGWAHHVDPETFRLDRIKQNALVRARYRVFRYTWIDLTQYEDRVIAEIRAR</sequence>
<dbReference type="Pfam" id="PF09407">
    <property type="entry name" value="AbiEi_1"/>
    <property type="match status" value="1"/>
</dbReference>
<dbReference type="InterPro" id="IPR018547">
    <property type="entry name" value="AbiEi_C"/>
</dbReference>
<dbReference type="Gene3D" id="3.40.960.10">
    <property type="entry name" value="VSR Endonuclease"/>
    <property type="match status" value="1"/>
</dbReference>
<accession>A0ABT1M0Q9</accession>
<keyword evidence="5" id="KW-1185">Reference proteome</keyword>